<dbReference type="Gene3D" id="2.60.120.10">
    <property type="entry name" value="Jelly Rolls"/>
    <property type="match status" value="1"/>
</dbReference>
<evidence type="ECO:0000313" key="9">
    <source>
        <dbReference type="EMBL" id="PWN41489.1"/>
    </source>
</evidence>
<sequence length="227" mass="25304">MAADCLRITFFNSTTASPCILWLAATPATHESSRSFSHPTHPATMVPAPLNFPKWISENEHLLAPPVGNFCLYKSQDYTVMAVGGPNARSDYHYQPTEEFFYQYKGAMLLKIVEDGIFKDVRIAEGEMFMLPANTPHSPVRFANTIGLVVERTRPEALEDAMRWYCPNISAHPSPHIVKESRFLCTDLGTQLKPVIQAWASSSDQERTCKECGKVVGVRELIGALEA</sequence>
<keyword evidence="6 8" id="KW-0560">Oxidoreductase</keyword>
<dbReference type="UniPathway" id="UPA00253">
    <property type="reaction ID" value="UER00330"/>
</dbReference>
<dbReference type="GO" id="GO:0006569">
    <property type="term" value="P:L-tryptophan catabolic process"/>
    <property type="evidence" value="ECO:0007669"/>
    <property type="project" value="UniProtKB-UniRule"/>
</dbReference>
<keyword evidence="5 8" id="KW-0223">Dioxygenase</keyword>
<dbReference type="GO" id="GO:0034354">
    <property type="term" value="P:'de novo' NAD+ biosynthetic process from L-tryptophan"/>
    <property type="evidence" value="ECO:0007669"/>
    <property type="project" value="UniProtKB-UniRule"/>
</dbReference>
<dbReference type="PANTHER" id="PTHR15497:SF1">
    <property type="entry name" value="3-HYDROXYANTHRANILATE 3,4-DIOXYGENASE"/>
    <property type="match status" value="1"/>
</dbReference>
<feature type="binding site" evidence="8">
    <location>
        <position position="99"/>
    </location>
    <ligand>
        <name>substrate</name>
    </ligand>
</feature>
<comment type="function">
    <text evidence="2 8">Catalyzes the oxidative ring opening of 3-hydroxyanthranilate to 2-amino-3-carboxymuconate semialdehyde, which spontaneously cyclizes to quinolinate.</text>
</comment>
<comment type="subcellular location">
    <subcellularLocation>
        <location evidence="8">Cytoplasm</location>
    </subcellularLocation>
</comment>
<keyword evidence="7 8" id="KW-0408">Iron</keyword>
<dbReference type="InterPro" id="IPR010329">
    <property type="entry name" value="3hydroanth_dOase"/>
</dbReference>
<dbReference type="CDD" id="cd06123">
    <property type="entry name" value="cupin_HAO"/>
    <property type="match status" value="1"/>
</dbReference>
<organism evidence="9 10">
    <name type="scientific">Ceraceosorus guamensis</name>
    <dbReference type="NCBI Taxonomy" id="1522189"/>
    <lineage>
        <taxon>Eukaryota</taxon>
        <taxon>Fungi</taxon>
        <taxon>Dikarya</taxon>
        <taxon>Basidiomycota</taxon>
        <taxon>Ustilaginomycotina</taxon>
        <taxon>Exobasidiomycetes</taxon>
        <taxon>Ceraceosorales</taxon>
        <taxon>Ceraceosoraceae</taxon>
        <taxon>Ceraceosorus</taxon>
    </lineage>
</organism>
<gene>
    <name evidence="8" type="primary">BNA1</name>
    <name evidence="9" type="ORF">IE81DRAFT_324480</name>
</gene>
<dbReference type="GO" id="GO:0008198">
    <property type="term" value="F:ferrous iron binding"/>
    <property type="evidence" value="ECO:0007669"/>
    <property type="project" value="UniProtKB-UniRule"/>
</dbReference>
<keyword evidence="10" id="KW-1185">Reference proteome</keyword>
<evidence type="ECO:0000256" key="1">
    <source>
        <dbReference type="ARBA" id="ARBA00001954"/>
    </source>
</evidence>
<feature type="binding site" evidence="8">
    <location>
        <position position="99"/>
    </location>
    <ligand>
        <name>Fe cation</name>
        <dbReference type="ChEBI" id="CHEBI:24875"/>
        <note>catalytic</note>
    </ligand>
</feature>
<protein>
    <recommendedName>
        <fullName evidence="8">3-hydroxyanthranilate 3,4-dioxygenase</fullName>
        <ecNumber evidence="8">1.13.11.6</ecNumber>
    </recommendedName>
    <alternativeName>
        <fullName evidence="8">3-hydroxyanthranilate oxygenase</fullName>
        <shortName evidence="8">3-HAO</shortName>
    </alternativeName>
    <alternativeName>
        <fullName evidence="8">3-hydroxyanthranilic acid dioxygenase</fullName>
        <shortName evidence="8">HAD</shortName>
    </alternativeName>
    <alternativeName>
        <fullName evidence="8">Biosynthesis of nicotinic acid protein 1</fullName>
    </alternativeName>
</protein>
<evidence type="ECO:0000256" key="5">
    <source>
        <dbReference type="ARBA" id="ARBA00022964"/>
    </source>
</evidence>
<accession>A0A316VVK9</accession>
<dbReference type="Proteomes" id="UP000245783">
    <property type="component" value="Unassembled WGS sequence"/>
</dbReference>
<dbReference type="GO" id="GO:0005737">
    <property type="term" value="C:cytoplasm"/>
    <property type="evidence" value="ECO:0007669"/>
    <property type="project" value="UniProtKB-SubCell"/>
</dbReference>
<feature type="binding site" evidence="8">
    <location>
        <position position="141"/>
    </location>
    <ligand>
        <name>substrate</name>
    </ligand>
</feature>
<dbReference type="InParanoid" id="A0A316VVK9"/>
<evidence type="ECO:0000256" key="7">
    <source>
        <dbReference type="ARBA" id="ARBA00023004"/>
    </source>
</evidence>
<dbReference type="InterPro" id="IPR011051">
    <property type="entry name" value="RmlC_Cupin_sf"/>
</dbReference>
<dbReference type="NCBIfam" id="TIGR03037">
    <property type="entry name" value="anthran_nbaC"/>
    <property type="match status" value="1"/>
</dbReference>
<name>A0A316VVK9_9BASI</name>
<feature type="binding site" evidence="8">
    <location>
        <position position="137"/>
    </location>
    <ligand>
        <name>Fe cation</name>
        <dbReference type="ChEBI" id="CHEBI:24875"/>
        <note>catalytic</note>
    </ligand>
</feature>
<keyword evidence="3 8" id="KW-0662">Pyridine nucleotide biosynthesis</keyword>
<comment type="similarity">
    <text evidence="8">Belongs to the 3-HAO family.</text>
</comment>
<dbReference type="HAMAP" id="MF_00825">
    <property type="entry name" value="3_HAO"/>
    <property type="match status" value="1"/>
</dbReference>
<dbReference type="EMBL" id="KZ819392">
    <property type="protein sequence ID" value="PWN41489.1"/>
    <property type="molecule type" value="Genomic_DNA"/>
</dbReference>
<comment type="caution">
    <text evidence="8">Lacks conserved residue(s) required for the propagation of feature annotation.</text>
</comment>
<dbReference type="GO" id="GO:0000334">
    <property type="term" value="F:3-hydroxyanthranilate 3,4-dioxygenase activity"/>
    <property type="evidence" value="ECO:0007669"/>
    <property type="project" value="UniProtKB-UniRule"/>
</dbReference>
<dbReference type="InterPro" id="IPR014710">
    <property type="entry name" value="RmlC-like_jellyroll"/>
</dbReference>
<feature type="binding site" evidence="8">
    <location>
        <position position="89"/>
    </location>
    <ligand>
        <name>O2</name>
        <dbReference type="ChEBI" id="CHEBI:15379"/>
    </ligand>
</feature>
<comment type="pathway">
    <text evidence="8">Cofactor biosynthesis; NAD(+) biosynthesis; quinolinate from L-kynurenine: step 3/3.</text>
</comment>
<comment type="cofactor">
    <cofactor evidence="1 8">
        <name>Fe(2+)</name>
        <dbReference type="ChEBI" id="CHEBI:29033"/>
    </cofactor>
</comment>
<dbReference type="GO" id="GO:0019805">
    <property type="term" value="P:quinolinate biosynthetic process"/>
    <property type="evidence" value="ECO:0007669"/>
    <property type="project" value="UniProtKB-UniRule"/>
</dbReference>
<dbReference type="PANTHER" id="PTHR15497">
    <property type="entry name" value="3-HYDROXYANTHRANILATE 3,4-DIOXYGENASE"/>
    <property type="match status" value="1"/>
</dbReference>
<evidence type="ECO:0000256" key="8">
    <source>
        <dbReference type="HAMAP-Rule" id="MF_03019"/>
    </source>
</evidence>
<keyword evidence="4 8" id="KW-0479">Metal-binding</keyword>
<dbReference type="GO" id="GO:0043420">
    <property type="term" value="P:anthranilate metabolic process"/>
    <property type="evidence" value="ECO:0007669"/>
    <property type="project" value="UniProtKB-UniRule"/>
</dbReference>
<evidence type="ECO:0000256" key="3">
    <source>
        <dbReference type="ARBA" id="ARBA00022642"/>
    </source>
</evidence>
<reference evidence="9 10" key="1">
    <citation type="journal article" date="2018" name="Mol. Biol. Evol.">
        <title>Broad Genomic Sampling Reveals a Smut Pathogenic Ancestry of the Fungal Clade Ustilaginomycotina.</title>
        <authorList>
            <person name="Kijpornyongpan T."/>
            <person name="Mondo S.J."/>
            <person name="Barry K."/>
            <person name="Sandor L."/>
            <person name="Lee J."/>
            <person name="Lipzen A."/>
            <person name="Pangilinan J."/>
            <person name="LaButti K."/>
            <person name="Hainaut M."/>
            <person name="Henrissat B."/>
            <person name="Grigoriev I.V."/>
            <person name="Spatafora J.W."/>
            <person name="Aime M.C."/>
        </authorList>
    </citation>
    <scope>NUCLEOTIDE SEQUENCE [LARGE SCALE GENOMIC DNA]</scope>
    <source>
        <strain evidence="9 10">MCA 4658</strain>
    </source>
</reference>
<evidence type="ECO:0000256" key="4">
    <source>
        <dbReference type="ARBA" id="ARBA00022723"/>
    </source>
</evidence>
<evidence type="ECO:0000313" key="10">
    <source>
        <dbReference type="Proteomes" id="UP000245783"/>
    </source>
</evidence>
<dbReference type="Pfam" id="PF06052">
    <property type="entry name" value="3-HAO"/>
    <property type="match status" value="1"/>
</dbReference>
<keyword evidence="8" id="KW-0963">Cytoplasm</keyword>
<dbReference type="STRING" id="1522189.A0A316VVK9"/>
<proteinExistence type="inferred from homology"/>
<dbReference type="AlphaFoldDB" id="A0A316VVK9"/>
<comment type="catalytic activity">
    <reaction evidence="8">
        <text>3-hydroxyanthranilate + O2 = (2Z,4Z)-2-amino-3-carboxymuconate 6-semialdehyde</text>
        <dbReference type="Rhea" id="RHEA:17953"/>
        <dbReference type="ChEBI" id="CHEBI:15379"/>
        <dbReference type="ChEBI" id="CHEBI:36559"/>
        <dbReference type="ChEBI" id="CHEBI:77612"/>
        <dbReference type="EC" id="1.13.11.6"/>
    </reaction>
</comment>
<dbReference type="EC" id="1.13.11.6" evidence="8"/>
<evidence type="ECO:0000256" key="6">
    <source>
        <dbReference type="ARBA" id="ARBA00023002"/>
    </source>
</evidence>
<feature type="binding site" evidence="8">
    <location>
        <position position="151"/>
    </location>
    <ligand>
        <name>substrate</name>
    </ligand>
</feature>
<dbReference type="SUPFAM" id="SSF51182">
    <property type="entry name" value="RmlC-like cupins"/>
    <property type="match status" value="1"/>
</dbReference>
<feature type="binding site" evidence="8">
    <location>
        <position position="93"/>
    </location>
    <ligand>
        <name>Fe cation</name>
        <dbReference type="ChEBI" id="CHEBI:24875"/>
        <note>catalytic</note>
    </ligand>
</feature>
<dbReference type="OrthoDB" id="204928at2759"/>
<evidence type="ECO:0000256" key="2">
    <source>
        <dbReference type="ARBA" id="ARBA00002752"/>
    </source>
</evidence>